<name>A0A222G6U6_9GAMM</name>
<feature type="transmembrane region" description="Helical" evidence="1">
    <location>
        <begin position="68"/>
        <end position="85"/>
    </location>
</feature>
<keyword evidence="3" id="KW-1185">Reference proteome</keyword>
<feature type="transmembrane region" description="Helical" evidence="1">
    <location>
        <begin position="36"/>
        <end position="56"/>
    </location>
</feature>
<gene>
    <name evidence="2" type="ORF">B5D82_06990</name>
</gene>
<keyword evidence="1" id="KW-0812">Transmembrane</keyword>
<dbReference type="EMBL" id="CP020465">
    <property type="protein sequence ID" value="ASP47520.1"/>
    <property type="molecule type" value="Genomic_DNA"/>
</dbReference>
<evidence type="ECO:0000313" key="2">
    <source>
        <dbReference type="EMBL" id="ASP47520.1"/>
    </source>
</evidence>
<evidence type="ECO:0000313" key="3">
    <source>
        <dbReference type="Proteomes" id="UP000202259"/>
    </source>
</evidence>
<keyword evidence="1" id="KW-0472">Membrane</keyword>
<proteinExistence type="predicted"/>
<keyword evidence="1" id="KW-1133">Transmembrane helix</keyword>
<accession>A0A222G6U6</accession>
<evidence type="ECO:0000256" key="1">
    <source>
        <dbReference type="SAM" id="Phobius"/>
    </source>
</evidence>
<dbReference type="RefSeq" id="WP_081150230.1">
    <property type="nucleotide sequence ID" value="NZ_CP020465.1"/>
</dbReference>
<organism evidence="2 3">
    <name type="scientific">Cognaticolwellia beringensis</name>
    <dbReference type="NCBI Taxonomy" id="1967665"/>
    <lineage>
        <taxon>Bacteria</taxon>
        <taxon>Pseudomonadati</taxon>
        <taxon>Pseudomonadota</taxon>
        <taxon>Gammaproteobacteria</taxon>
        <taxon>Alteromonadales</taxon>
        <taxon>Colwelliaceae</taxon>
        <taxon>Cognaticolwellia</taxon>
    </lineage>
</organism>
<dbReference type="OrthoDB" id="6267084at2"/>
<protein>
    <submittedName>
        <fullName evidence="2">Uncharacterized protein</fullName>
    </submittedName>
</protein>
<feature type="transmembrane region" description="Helical" evidence="1">
    <location>
        <begin position="105"/>
        <end position="121"/>
    </location>
</feature>
<sequence length="122" mass="14070">MWLLSFFGLLMMVISLVMIKNPQTFATGIIKFSQQTYFHVFEILSRLFFGVVFVYYSPLTLAPIMNATLGYLMLLVAILLLVIGADKHRTFALWSAEKFSTTFRVSGFFSFIFGSYIIYTTW</sequence>
<dbReference type="Proteomes" id="UP000202259">
    <property type="component" value="Chromosome"/>
</dbReference>
<dbReference type="KEGG" id="cber:B5D82_06990"/>
<dbReference type="AlphaFoldDB" id="A0A222G6U6"/>
<reference evidence="2 3" key="1">
    <citation type="submission" date="2017-08" db="EMBL/GenBank/DDBJ databases">
        <title>Complete genome of Colwellia sp. NB097-1, a psychrophile bacterium ioslated from Bering Sea.</title>
        <authorList>
            <person name="Chen X."/>
        </authorList>
    </citation>
    <scope>NUCLEOTIDE SEQUENCE [LARGE SCALE GENOMIC DNA]</scope>
    <source>
        <strain evidence="2 3">NB097-1</strain>
    </source>
</reference>